<dbReference type="EMBL" id="JBBJCI010000368">
    <property type="protein sequence ID" value="KAK7232418.1"/>
    <property type="molecule type" value="Genomic_DNA"/>
</dbReference>
<name>A0ABR1FK71_AURAN</name>
<gene>
    <name evidence="2" type="ORF">SO694_00032110</name>
</gene>
<feature type="compositionally biased region" description="Polar residues" evidence="1">
    <location>
        <begin position="57"/>
        <end position="66"/>
    </location>
</feature>
<accession>A0ABR1FK71</accession>
<feature type="compositionally biased region" description="Pro residues" evidence="1">
    <location>
        <begin position="38"/>
        <end position="49"/>
    </location>
</feature>
<sequence>MQRSSSQCSLVSLRPVLPKAYDAPVPASVAPHLSVSPPTRPRAPPPPPVNFSVPATSAYNRPTYANSPCHAPRFTPARQPRPLDAYGRPRSLGLQPRLPEAFDEPGLDARGVHGFDGASLDRAMHLSLQPSLPSHAASAVVSVDGSPHVAEPDPRRQDLADFATGHVFMDAFSPERDAHSPTATFEARACA</sequence>
<proteinExistence type="predicted"/>
<feature type="region of interest" description="Disordered" evidence="1">
    <location>
        <begin position="28"/>
        <end position="105"/>
    </location>
</feature>
<protein>
    <submittedName>
        <fullName evidence="2">Uncharacterized protein</fullName>
    </submittedName>
</protein>
<organism evidence="2 3">
    <name type="scientific">Aureococcus anophagefferens</name>
    <name type="common">Harmful bloom alga</name>
    <dbReference type="NCBI Taxonomy" id="44056"/>
    <lineage>
        <taxon>Eukaryota</taxon>
        <taxon>Sar</taxon>
        <taxon>Stramenopiles</taxon>
        <taxon>Ochrophyta</taxon>
        <taxon>Pelagophyceae</taxon>
        <taxon>Pelagomonadales</taxon>
        <taxon>Pelagomonadaceae</taxon>
        <taxon>Aureococcus</taxon>
    </lineage>
</organism>
<reference evidence="2 3" key="1">
    <citation type="submission" date="2024-03" db="EMBL/GenBank/DDBJ databases">
        <title>Aureococcus anophagefferens CCMP1851 and Kratosvirus quantuckense: Draft genome of a second virus-susceptible host strain in the model system.</title>
        <authorList>
            <person name="Chase E."/>
            <person name="Truchon A.R."/>
            <person name="Schepens W."/>
            <person name="Wilhelm S.W."/>
        </authorList>
    </citation>
    <scope>NUCLEOTIDE SEQUENCE [LARGE SCALE GENOMIC DNA]</scope>
    <source>
        <strain evidence="2 3">CCMP1851</strain>
    </source>
</reference>
<evidence type="ECO:0000313" key="3">
    <source>
        <dbReference type="Proteomes" id="UP001363151"/>
    </source>
</evidence>
<dbReference type="Proteomes" id="UP001363151">
    <property type="component" value="Unassembled WGS sequence"/>
</dbReference>
<evidence type="ECO:0000256" key="1">
    <source>
        <dbReference type="SAM" id="MobiDB-lite"/>
    </source>
</evidence>
<comment type="caution">
    <text evidence="2">The sequence shown here is derived from an EMBL/GenBank/DDBJ whole genome shotgun (WGS) entry which is preliminary data.</text>
</comment>
<keyword evidence="3" id="KW-1185">Reference proteome</keyword>
<evidence type="ECO:0000313" key="2">
    <source>
        <dbReference type="EMBL" id="KAK7232418.1"/>
    </source>
</evidence>